<dbReference type="RefSeq" id="WP_274925553.1">
    <property type="nucleotide sequence ID" value="NZ_JAKELO010000002.1"/>
</dbReference>
<dbReference type="NCBIfam" id="TIGR00135">
    <property type="entry name" value="gatC"/>
    <property type="match status" value="1"/>
</dbReference>
<sequence length="89" mass="9923">MVLENDVEGIAKLADIHIKKEELGEFTSQFNHILEYFDILDTVSDGEEGKADLVNVLREDEVTPSLTQEAACANAHETEDGHIRAPRVM</sequence>
<accession>A0A9Q4KU92</accession>
<dbReference type="AlphaFoldDB" id="A0A9Q4KU92"/>
<organism evidence="1 2">
    <name type="scientific">Methanogenium marinum</name>
    <dbReference type="NCBI Taxonomy" id="348610"/>
    <lineage>
        <taxon>Archaea</taxon>
        <taxon>Methanobacteriati</taxon>
        <taxon>Methanobacteriota</taxon>
        <taxon>Stenosarchaea group</taxon>
        <taxon>Methanomicrobia</taxon>
        <taxon>Methanomicrobiales</taxon>
        <taxon>Methanomicrobiaceae</taxon>
        <taxon>Methanogenium</taxon>
    </lineage>
</organism>
<gene>
    <name evidence="1" type="primary">gatC</name>
    <name evidence="1" type="ORF">L0665_10020</name>
</gene>
<dbReference type="EMBL" id="JAKELO010000002">
    <property type="protein sequence ID" value="MDE4908942.1"/>
    <property type="molecule type" value="Genomic_DNA"/>
</dbReference>
<dbReference type="Proteomes" id="UP001143747">
    <property type="component" value="Unassembled WGS sequence"/>
</dbReference>
<protein>
    <submittedName>
        <fullName evidence="1">Asp-tRNA(Asn)/Glu-tRNA(Gln) amidotransferase subunit GatC</fullName>
    </submittedName>
</protein>
<comment type="caution">
    <text evidence="1">The sequence shown here is derived from an EMBL/GenBank/DDBJ whole genome shotgun (WGS) entry which is preliminary data.</text>
</comment>
<dbReference type="Pfam" id="PF02686">
    <property type="entry name" value="GatC"/>
    <property type="match status" value="1"/>
</dbReference>
<evidence type="ECO:0000313" key="1">
    <source>
        <dbReference type="EMBL" id="MDE4908942.1"/>
    </source>
</evidence>
<proteinExistence type="predicted"/>
<dbReference type="InterPro" id="IPR036113">
    <property type="entry name" value="Asp/Glu-ADT_sf_sub_c"/>
</dbReference>
<evidence type="ECO:0000313" key="2">
    <source>
        <dbReference type="Proteomes" id="UP001143747"/>
    </source>
</evidence>
<name>A0A9Q4KU92_9EURY</name>
<dbReference type="SUPFAM" id="SSF141000">
    <property type="entry name" value="Glu-tRNAGln amidotransferase C subunit"/>
    <property type="match status" value="1"/>
</dbReference>
<dbReference type="GO" id="GO:0006450">
    <property type="term" value="P:regulation of translational fidelity"/>
    <property type="evidence" value="ECO:0007669"/>
    <property type="project" value="InterPro"/>
</dbReference>
<reference evidence="1" key="1">
    <citation type="submission" date="2022-01" db="EMBL/GenBank/DDBJ databases">
        <title>Draft genome of Methanogenium marinum DSM 15558.</title>
        <authorList>
            <person name="Chen S.-C."/>
            <person name="You Y.-T."/>
        </authorList>
    </citation>
    <scope>NUCLEOTIDE SEQUENCE</scope>
    <source>
        <strain evidence="1">DSM 15558</strain>
    </source>
</reference>
<dbReference type="InterPro" id="IPR003837">
    <property type="entry name" value="GatC"/>
</dbReference>
<keyword evidence="2" id="KW-1185">Reference proteome</keyword>
<dbReference type="Gene3D" id="1.10.20.60">
    <property type="entry name" value="Glu-tRNAGln amidotransferase C subunit, N-terminal domain"/>
    <property type="match status" value="1"/>
</dbReference>